<dbReference type="AlphaFoldDB" id="A0A0F9QNK3"/>
<organism evidence="1">
    <name type="scientific">marine sediment metagenome</name>
    <dbReference type="NCBI Taxonomy" id="412755"/>
    <lineage>
        <taxon>unclassified sequences</taxon>
        <taxon>metagenomes</taxon>
        <taxon>ecological metagenomes</taxon>
    </lineage>
</organism>
<gene>
    <name evidence="1" type="ORF">LCGC14_0697490</name>
</gene>
<dbReference type="EMBL" id="LAZR01001475">
    <property type="protein sequence ID" value="KKN44014.1"/>
    <property type="molecule type" value="Genomic_DNA"/>
</dbReference>
<name>A0A0F9QNK3_9ZZZZ</name>
<protein>
    <submittedName>
        <fullName evidence="1">Uncharacterized protein</fullName>
    </submittedName>
</protein>
<comment type="caution">
    <text evidence="1">The sequence shown here is derived from an EMBL/GenBank/DDBJ whole genome shotgun (WGS) entry which is preliminary data.</text>
</comment>
<accession>A0A0F9QNK3</accession>
<evidence type="ECO:0000313" key="1">
    <source>
        <dbReference type="EMBL" id="KKN44014.1"/>
    </source>
</evidence>
<reference evidence="1" key="1">
    <citation type="journal article" date="2015" name="Nature">
        <title>Complex archaea that bridge the gap between prokaryotes and eukaryotes.</title>
        <authorList>
            <person name="Spang A."/>
            <person name="Saw J.H."/>
            <person name="Jorgensen S.L."/>
            <person name="Zaremba-Niedzwiedzka K."/>
            <person name="Martijn J."/>
            <person name="Lind A.E."/>
            <person name="van Eijk R."/>
            <person name="Schleper C."/>
            <person name="Guy L."/>
            <person name="Ettema T.J."/>
        </authorList>
    </citation>
    <scope>NUCLEOTIDE SEQUENCE</scope>
</reference>
<proteinExistence type="predicted"/>
<sequence>MTLITVCYKKTEERIKKLKRLFKSNPEIFSSQFNGDIDKYNEYIHQEFTSSTYYSLDEINDLIKESNPPIFKGQYNTRLVEVDLFGNILATLKVYN</sequence>